<keyword evidence="2" id="KW-1185">Reference proteome</keyword>
<sequence length="267" mass="31526">MLQKSEIEKIITNDLVSVLNTKIVYQFSSYEIALEEIILKQSLKFSNPETFNDPFDCNEKLLKVNIDKKNIANAFAEIQEKYSRQKRREMAKKLNDPNTLSKLLKSKKKDYKLSCFSKIYNEVLMWSHYANKHNGICVGFDFPHLYPEKFILCPVKYLNEIKLLDGETNTNRILLYWLTTKSERWIYEQEIRAIAQSKNNEDSEFINYDKDRIKEIIFGCNVKKNEIDNAMSRIKKSELPYDKITFKKMIVDSETFLLKDEIIKPSA</sequence>
<dbReference type="Proteomes" id="UP001597467">
    <property type="component" value="Unassembled WGS sequence"/>
</dbReference>
<evidence type="ECO:0000313" key="2">
    <source>
        <dbReference type="Proteomes" id="UP001597467"/>
    </source>
</evidence>
<name>A0ABW5K4F3_9FLAO</name>
<dbReference type="InterPro" id="IPR021352">
    <property type="entry name" value="DUF2971"/>
</dbReference>
<protein>
    <submittedName>
        <fullName evidence="1">DUF2971 domain-containing protein</fullName>
    </submittedName>
</protein>
<organism evidence="1 2">
    <name type="scientific">Lacinutrix gracilariae</name>
    <dbReference type="NCBI Taxonomy" id="1747198"/>
    <lineage>
        <taxon>Bacteria</taxon>
        <taxon>Pseudomonadati</taxon>
        <taxon>Bacteroidota</taxon>
        <taxon>Flavobacteriia</taxon>
        <taxon>Flavobacteriales</taxon>
        <taxon>Flavobacteriaceae</taxon>
        <taxon>Lacinutrix</taxon>
    </lineage>
</organism>
<dbReference type="EMBL" id="JBHULM010000014">
    <property type="protein sequence ID" value="MFD2543716.1"/>
    <property type="molecule type" value="Genomic_DNA"/>
</dbReference>
<dbReference type="RefSeq" id="WP_379905907.1">
    <property type="nucleotide sequence ID" value="NZ_JBHULM010000014.1"/>
</dbReference>
<dbReference type="Pfam" id="PF11185">
    <property type="entry name" value="DUF2971"/>
    <property type="match status" value="1"/>
</dbReference>
<gene>
    <name evidence="1" type="ORF">ACFSSB_15395</name>
</gene>
<evidence type="ECO:0000313" key="1">
    <source>
        <dbReference type="EMBL" id="MFD2543716.1"/>
    </source>
</evidence>
<reference evidence="2" key="1">
    <citation type="journal article" date="2019" name="Int. J. Syst. Evol. Microbiol.">
        <title>The Global Catalogue of Microorganisms (GCM) 10K type strain sequencing project: providing services to taxonomists for standard genome sequencing and annotation.</title>
        <authorList>
            <consortium name="The Broad Institute Genomics Platform"/>
            <consortium name="The Broad Institute Genome Sequencing Center for Infectious Disease"/>
            <person name="Wu L."/>
            <person name="Ma J."/>
        </authorList>
    </citation>
    <scope>NUCLEOTIDE SEQUENCE [LARGE SCALE GENOMIC DNA]</scope>
    <source>
        <strain evidence="2">KCTC 42808</strain>
    </source>
</reference>
<accession>A0ABW5K4F3</accession>
<comment type="caution">
    <text evidence="1">The sequence shown here is derived from an EMBL/GenBank/DDBJ whole genome shotgun (WGS) entry which is preliminary data.</text>
</comment>
<proteinExistence type="predicted"/>